<evidence type="ECO:0000256" key="6">
    <source>
        <dbReference type="SAM" id="Coils"/>
    </source>
</evidence>
<sequence>MDDHQAANETTPHQLSLSKQNPTDSKPKIKRRKTAESKMKLAQNSEKPLDPSSCTEIVAYDNSKESESGQKRAMIEELYDQAIAKPSATERAEEVRANLEATFPSFEKSMVRSNVTHGFWLHLPMRFCKLHMPKVDTGFFLETENGAEYQVNYISQRTALSGGWKAFCDANQLLEGDVLVFHLVGPEKFKVYIVRANGIPNFAAEARPLNSVPLDVELEVTPKDQSTESMKNFRRAKRLRRLPARLQDNIQSNSPVVSKASNGHTEVRQLEKDGEDLDPNTLEGAETSESIGNFKGVKSIDNFAIIVNNLAIDSEISHDHRTKYYELCSSQHSYLHDHLLRSINCKLAAEIITQTVNIAEAIRSCNISTSRADYEIWDKTLKGFELLGMNVGFLRDRLQRLMTLSLESEESTETKRLKEVCVEQAHAEEEMKILELKLLTLKETIGRLDFEVESLKVKAERHGLLFWEEPLHTYRAKHKMIKYMKPLQLFGETMKRTYYMPSAVFIGLNFTDEYASVAMSDDCHFLATLCGIFPRDETLLDKLVESVRKFDYELEGIIVGGNNSVTPPVNIHNFMDDLCKKGKFESLKYTCWNDNMQSTHPGFECKHFRSSFPRMSLPVAYLEHIEEQERLEANSAERMLQVSLDLFRTLHMDKDIESEVEYSDSE</sequence>
<evidence type="ECO:0000256" key="7">
    <source>
        <dbReference type="SAM" id="MobiDB-lite"/>
    </source>
</evidence>
<feature type="compositionally biased region" description="Polar residues" evidence="7">
    <location>
        <begin position="7"/>
        <end position="24"/>
    </location>
</feature>
<dbReference type="GO" id="GO:0003677">
    <property type="term" value="F:DNA binding"/>
    <property type="evidence" value="ECO:0007669"/>
    <property type="project" value="UniProtKB-KW"/>
</dbReference>
<evidence type="ECO:0000313" key="9">
    <source>
        <dbReference type="EMBL" id="KAK0582031.1"/>
    </source>
</evidence>
<dbReference type="InterPro" id="IPR015300">
    <property type="entry name" value="DNA-bd_pseudobarrel_sf"/>
</dbReference>
<reference evidence="9" key="1">
    <citation type="journal article" date="2022" name="Plant J.">
        <title>Strategies of tolerance reflected in two North American maple genomes.</title>
        <authorList>
            <person name="McEvoy S.L."/>
            <person name="Sezen U.U."/>
            <person name="Trouern-Trend A."/>
            <person name="McMahon S.M."/>
            <person name="Schaberg P.G."/>
            <person name="Yang J."/>
            <person name="Wegrzyn J.L."/>
            <person name="Swenson N.G."/>
        </authorList>
    </citation>
    <scope>NUCLEOTIDE SEQUENCE</scope>
    <source>
        <strain evidence="9">NS2018</strain>
    </source>
</reference>
<feature type="domain" description="TF-B3" evidence="8">
    <location>
        <begin position="106"/>
        <end position="197"/>
    </location>
</feature>
<dbReference type="EMBL" id="JAUESC010000384">
    <property type="protein sequence ID" value="KAK0582031.1"/>
    <property type="molecule type" value="Genomic_DNA"/>
</dbReference>
<dbReference type="SMART" id="SM01019">
    <property type="entry name" value="B3"/>
    <property type="match status" value="1"/>
</dbReference>
<gene>
    <name evidence="9" type="ORF">LWI29_020647</name>
</gene>
<dbReference type="SUPFAM" id="SSF101936">
    <property type="entry name" value="DNA-binding pseudobarrel domain"/>
    <property type="match status" value="1"/>
</dbReference>
<evidence type="ECO:0000313" key="10">
    <source>
        <dbReference type="Proteomes" id="UP001168877"/>
    </source>
</evidence>
<dbReference type="CDD" id="cd10017">
    <property type="entry name" value="B3_DNA"/>
    <property type="match status" value="1"/>
</dbReference>
<keyword evidence="3" id="KW-0238">DNA-binding</keyword>
<organism evidence="9 10">
    <name type="scientific">Acer saccharum</name>
    <name type="common">Sugar maple</name>
    <dbReference type="NCBI Taxonomy" id="4024"/>
    <lineage>
        <taxon>Eukaryota</taxon>
        <taxon>Viridiplantae</taxon>
        <taxon>Streptophyta</taxon>
        <taxon>Embryophyta</taxon>
        <taxon>Tracheophyta</taxon>
        <taxon>Spermatophyta</taxon>
        <taxon>Magnoliopsida</taxon>
        <taxon>eudicotyledons</taxon>
        <taxon>Gunneridae</taxon>
        <taxon>Pentapetalae</taxon>
        <taxon>rosids</taxon>
        <taxon>malvids</taxon>
        <taxon>Sapindales</taxon>
        <taxon>Sapindaceae</taxon>
        <taxon>Hippocastanoideae</taxon>
        <taxon>Acereae</taxon>
        <taxon>Acer</taxon>
    </lineage>
</organism>
<dbReference type="Gene3D" id="2.40.330.10">
    <property type="entry name" value="DNA-binding pseudobarrel domain"/>
    <property type="match status" value="1"/>
</dbReference>
<keyword evidence="4" id="KW-0804">Transcription</keyword>
<evidence type="ECO:0000256" key="2">
    <source>
        <dbReference type="ARBA" id="ARBA00023015"/>
    </source>
</evidence>
<keyword evidence="2" id="KW-0805">Transcription regulation</keyword>
<keyword evidence="5" id="KW-0539">Nucleus</keyword>
<evidence type="ECO:0000256" key="4">
    <source>
        <dbReference type="ARBA" id="ARBA00023163"/>
    </source>
</evidence>
<dbReference type="PANTHER" id="PTHR31391">
    <property type="entry name" value="B3 DOMAIN-CONTAINING PROTEIN OS11G0197600-RELATED"/>
    <property type="match status" value="1"/>
</dbReference>
<keyword evidence="6" id="KW-0175">Coiled coil</keyword>
<evidence type="ECO:0000256" key="5">
    <source>
        <dbReference type="ARBA" id="ARBA00023242"/>
    </source>
</evidence>
<dbReference type="PANTHER" id="PTHR31391:SF10">
    <property type="entry name" value="TF-B3 DOMAIN-CONTAINING PROTEIN"/>
    <property type="match status" value="1"/>
</dbReference>
<dbReference type="GO" id="GO:0005634">
    <property type="term" value="C:nucleus"/>
    <property type="evidence" value="ECO:0007669"/>
    <property type="project" value="UniProtKB-SubCell"/>
</dbReference>
<evidence type="ECO:0000256" key="3">
    <source>
        <dbReference type="ARBA" id="ARBA00023125"/>
    </source>
</evidence>
<keyword evidence="10" id="KW-1185">Reference proteome</keyword>
<feature type="region of interest" description="Disordered" evidence="7">
    <location>
        <begin position="1"/>
        <end position="54"/>
    </location>
</feature>
<dbReference type="AlphaFoldDB" id="A0AA39RVM2"/>
<evidence type="ECO:0000256" key="1">
    <source>
        <dbReference type="ARBA" id="ARBA00004123"/>
    </source>
</evidence>
<accession>A0AA39RVM2</accession>
<proteinExistence type="predicted"/>
<name>A0AA39RVM2_ACESA</name>
<reference evidence="9" key="2">
    <citation type="submission" date="2023-06" db="EMBL/GenBank/DDBJ databases">
        <authorList>
            <person name="Swenson N.G."/>
            <person name="Wegrzyn J.L."/>
            <person name="Mcevoy S.L."/>
        </authorList>
    </citation>
    <scope>NUCLEOTIDE SEQUENCE</scope>
    <source>
        <strain evidence="9">NS2018</strain>
        <tissue evidence="9">Leaf</tissue>
    </source>
</reference>
<dbReference type="PROSITE" id="PS50863">
    <property type="entry name" value="B3"/>
    <property type="match status" value="1"/>
</dbReference>
<comment type="subcellular location">
    <subcellularLocation>
        <location evidence="1">Nucleus</location>
    </subcellularLocation>
</comment>
<comment type="caution">
    <text evidence="9">The sequence shown here is derived from an EMBL/GenBank/DDBJ whole genome shotgun (WGS) entry which is preliminary data.</text>
</comment>
<feature type="coiled-coil region" evidence="6">
    <location>
        <begin position="417"/>
        <end position="444"/>
    </location>
</feature>
<protein>
    <recommendedName>
        <fullName evidence="8">TF-B3 domain-containing protein</fullName>
    </recommendedName>
</protein>
<evidence type="ECO:0000259" key="8">
    <source>
        <dbReference type="PROSITE" id="PS50863"/>
    </source>
</evidence>
<dbReference type="Pfam" id="PF02362">
    <property type="entry name" value="B3"/>
    <property type="match status" value="1"/>
</dbReference>
<dbReference type="InterPro" id="IPR003340">
    <property type="entry name" value="B3_DNA-bd"/>
</dbReference>
<feature type="compositionally biased region" description="Polar residues" evidence="7">
    <location>
        <begin position="251"/>
        <end position="264"/>
    </location>
</feature>
<dbReference type="InterPro" id="IPR044837">
    <property type="entry name" value="REM16-like"/>
</dbReference>
<feature type="region of interest" description="Disordered" evidence="7">
    <location>
        <begin position="251"/>
        <end position="285"/>
    </location>
</feature>
<dbReference type="Proteomes" id="UP001168877">
    <property type="component" value="Unassembled WGS sequence"/>
</dbReference>